<feature type="domain" description="UspA" evidence="1">
    <location>
        <begin position="15"/>
        <end position="126"/>
    </location>
</feature>
<dbReference type="InterPro" id="IPR014729">
    <property type="entry name" value="Rossmann-like_a/b/a_fold"/>
</dbReference>
<dbReference type="STRING" id="438753.AZC_4680"/>
<reference evidence="2 3" key="6">
    <citation type="journal article" date="2011" name="Appl. Environ. Microbiol.">
        <title>Involvement of the azorhizobial chromosome partition gene (parA) in the onset of bacteroid differentiation during Sesbania rostrata stem nodule development.</title>
        <authorList>
            <person name="Liu CT."/>
            <person name="Lee KB."/>
            <person name="Wang YS."/>
            <person name="Peng MH."/>
            <person name="Lee KT."/>
            <person name="Suzuki S."/>
            <person name="Suzuki T."/>
            <person name="Oyaizu H."/>
        </authorList>
    </citation>
    <scope>NUCLEOTIDE SEQUENCE [LARGE SCALE GENOMIC DNA]</scope>
    <source>
        <strain evidence="3">ATCC 43989 / DSM 5975 / JCM 20966 / LMG 6465 / NBRC 14845 / NCIMB 13405 / ORS 571</strain>
    </source>
</reference>
<reference evidence="2 3" key="3">
    <citation type="journal article" date="2008" name="BMC Genomics">
        <title>The genome of the versatile nitrogen fixer Azorhizobium caulinodans ORS571.</title>
        <authorList>
            <person name="Lee KB."/>
            <person name="Backer P.D."/>
            <person name="Aono T."/>
            <person name="Liu CT."/>
            <person name="Suzuki S."/>
            <person name="Suzuki T."/>
            <person name="Kaneko T."/>
            <person name="Yamada M."/>
            <person name="Tabata S."/>
            <person name="Kupfer D.M."/>
            <person name="Najar F.Z."/>
            <person name="Wiley G.B."/>
            <person name="Roe B."/>
            <person name="Binnewies T.T."/>
            <person name="Ussery D.W."/>
            <person name="D'Haeze W."/>
            <person name="Herder J.D."/>
            <person name="Gevers D."/>
            <person name="Vereecke D."/>
            <person name="Holsters M."/>
            <person name="Oyaizu H."/>
        </authorList>
    </citation>
    <scope>NUCLEOTIDE SEQUENCE [LARGE SCALE GENOMIC DNA]</scope>
    <source>
        <strain evidence="3">ATCC 43989 / DSM 5975 / JCM 20966 / LMG 6465 / NBRC 14845 / NCIMB 13405 / ORS 571</strain>
    </source>
</reference>
<dbReference type="HOGENOM" id="CLU_117163_0_0_5"/>
<organism evidence="2 3">
    <name type="scientific">Azorhizobium caulinodans (strain ATCC 43989 / DSM 5975 / JCM 20966 / LMG 6465 / NBRC 14845 / NCIMB 13405 / ORS 571)</name>
    <dbReference type="NCBI Taxonomy" id="438753"/>
    <lineage>
        <taxon>Bacteria</taxon>
        <taxon>Pseudomonadati</taxon>
        <taxon>Pseudomonadota</taxon>
        <taxon>Alphaproteobacteria</taxon>
        <taxon>Hyphomicrobiales</taxon>
        <taxon>Xanthobacteraceae</taxon>
        <taxon>Azorhizobium</taxon>
    </lineage>
</organism>
<keyword evidence="3" id="KW-1185">Reference proteome</keyword>
<dbReference type="Gene3D" id="3.40.50.620">
    <property type="entry name" value="HUPs"/>
    <property type="match status" value="1"/>
</dbReference>
<proteinExistence type="predicted"/>
<reference evidence="2 3" key="4">
    <citation type="journal article" date="2009" name="Appl. Environ. Microbiol.">
        <title>Comparative genome-wide transcriptional profiling of Azorhizobium caulinodans ORS571 grown under free-living and symbiotic conditions.</title>
        <authorList>
            <person name="Tsukada S."/>
            <person name="Aono T."/>
            <person name="Akiba N."/>
            <person name="Lee KB."/>
            <person name="Liu CT."/>
            <person name="Toyazaki H."/>
            <person name="Oyaizu H."/>
        </authorList>
    </citation>
    <scope>NUCLEOTIDE SEQUENCE [LARGE SCALE GENOMIC DNA]</scope>
    <source>
        <strain evidence="3">ATCC 43989 / DSM 5975 / JCM 20966 / LMG 6465 / NBRC 14845 / NCIMB 13405 / ORS 571</strain>
    </source>
</reference>
<dbReference type="InterPro" id="IPR006016">
    <property type="entry name" value="UspA"/>
</dbReference>
<sequence>MRMILKRQSHEPGHRRKFLVVVDETPECDRAVYYAARRAARTHGGLVLLAVLELEDAHQQWLGVADLMRAEATETAQVRLDDYAARARQVAGITAETVVREGQRATVLQALIAEDRDIAILVLAAGLHREGPGPLVTALGGAASAAFPIPITIVPGALSDDELDGLA</sequence>
<reference evidence="3" key="2">
    <citation type="submission" date="2007-04" db="EMBL/GenBank/DDBJ databases">
        <title>Complete genome sequence of the nitrogen-fixing bacterium Azorhizobium caulinodans ORS571.</title>
        <authorList>
            <person name="Lee K.B."/>
            <person name="Backer P.D."/>
            <person name="Aono T."/>
            <person name="Liu C.T."/>
            <person name="Suzuki S."/>
            <person name="Suzuki T."/>
            <person name="Kaneko T."/>
            <person name="Yamada M."/>
            <person name="Tabata S."/>
            <person name="Kupfer D.M."/>
            <person name="Najar F.Z."/>
            <person name="Wiley G.B."/>
            <person name="Roe B."/>
            <person name="Binnewies T."/>
            <person name="Ussery D."/>
            <person name="Vereecke D."/>
            <person name="Gevers D."/>
            <person name="Holsters M."/>
            <person name="Oyaizu H."/>
        </authorList>
    </citation>
    <scope>NUCLEOTIDE SEQUENCE [LARGE SCALE GENOMIC DNA]</scope>
    <source>
        <strain evidence="3">ATCC 43989 / DSM 5975 / JCM 20966 / LMG 6465 / NBRC 14845 / NCIMB 13405 / ORS 571</strain>
    </source>
</reference>
<reference evidence="2 3" key="1">
    <citation type="journal article" date="2007" name="Appl. Environ. Microbiol.">
        <title>Rhizobial factors required for stem nodule maturation and maintenance in Sesbania rostrata-Azorhizobium caulinodans ORS571 symbiosis.</title>
        <authorList>
            <person name="Suzuki S."/>
            <person name="Aono T."/>
            <person name="Lee KB."/>
            <person name="Suzuki T."/>
            <person name="Liu CT."/>
            <person name="Miwa H."/>
            <person name="Wakao S."/>
            <person name="Iki T."/>
            <person name="Oyaizu H."/>
        </authorList>
    </citation>
    <scope>NUCLEOTIDE SEQUENCE [LARGE SCALE GENOMIC DNA]</scope>
    <source>
        <strain evidence="3">ATCC 43989 / DSM 5975 / JCM 20966 / LMG 6465 / NBRC 14845 / NCIMB 13405 / ORS 571</strain>
    </source>
</reference>
<dbReference type="EMBL" id="AP009384">
    <property type="protein sequence ID" value="BAF90678.1"/>
    <property type="molecule type" value="Genomic_DNA"/>
</dbReference>
<dbReference type="AlphaFoldDB" id="A8I1Y8"/>
<gene>
    <name evidence="2" type="primary">uspA</name>
    <name evidence="2" type="ordered locus">AZC_4680</name>
</gene>
<evidence type="ECO:0000313" key="2">
    <source>
        <dbReference type="EMBL" id="BAF90678.1"/>
    </source>
</evidence>
<reference evidence="2 3" key="5">
    <citation type="journal article" date="2010" name="Appl. Environ. Microbiol.">
        <title>phrR-like gene praR of Azorhizobium caulinodans ORS571 is essential for symbiosis with Sesbania rostrata and is involved in expression of reb genes.</title>
        <authorList>
            <person name="Akiba N."/>
            <person name="Aono T."/>
            <person name="Toyazaki H."/>
            <person name="Sato S."/>
            <person name="Oyaizu H."/>
        </authorList>
    </citation>
    <scope>NUCLEOTIDE SEQUENCE [LARGE SCALE GENOMIC DNA]</scope>
    <source>
        <strain evidence="3">ATCC 43989 / DSM 5975 / JCM 20966 / LMG 6465 / NBRC 14845 / NCIMB 13405 / ORS 571</strain>
    </source>
</reference>
<dbReference type="KEGG" id="azc:AZC_4680"/>
<name>A8I1Y8_AZOC5</name>
<dbReference type="Proteomes" id="UP000000270">
    <property type="component" value="Chromosome"/>
</dbReference>
<evidence type="ECO:0000313" key="3">
    <source>
        <dbReference type="Proteomes" id="UP000000270"/>
    </source>
</evidence>
<accession>A8I1Y8</accession>
<dbReference type="Pfam" id="PF00582">
    <property type="entry name" value="Usp"/>
    <property type="match status" value="1"/>
</dbReference>
<dbReference type="SUPFAM" id="SSF52402">
    <property type="entry name" value="Adenine nucleotide alpha hydrolases-like"/>
    <property type="match status" value="1"/>
</dbReference>
<evidence type="ECO:0000259" key="1">
    <source>
        <dbReference type="Pfam" id="PF00582"/>
    </source>
</evidence>
<dbReference type="eggNOG" id="COG0589">
    <property type="taxonomic scope" value="Bacteria"/>
</dbReference>
<protein>
    <submittedName>
        <fullName evidence="2">UspA protein</fullName>
    </submittedName>
</protein>